<comment type="subcellular location">
    <subcellularLocation>
        <location evidence="1">Cell outer membrane</location>
        <topology evidence="1">Multi-pass membrane protein</topology>
    </subcellularLocation>
</comment>
<dbReference type="Gene3D" id="2.40.170.20">
    <property type="entry name" value="TonB-dependent receptor, beta-barrel domain"/>
    <property type="match status" value="1"/>
</dbReference>
<accession>A0A2D0N6N1</accession>
<dbReference type="SUPFAM" id="SSF56935">
    <property type="entry name" value="Porins"/>
    <property type="match status" value="1"/>
</dbReference>
<sequence>MIMFRIALFYSLLLAAASFPVCPLSGQHLSGYITDKASGESLIGVHIYDPESQTGTTTNAFGFFQMISPEDSLRLQLSYVGYQTVDTTIAVARSGPLKIGMQQAAELPEVEVHGTSTAGESRQLGRTMIPMEQLNKVPPLLGAPDPFKALALTPGISNGTDGTSDIYVRGGTPDQNLILYDGAKVYNANHLFGLLSPFNPDVVKDIQVYKGAFPARYGGRLSSVVDVSGKEGDKQRTIRKLTIGLVNSRLLLEGPIVKNKLSYTFGARSAHLAALLLLGGKGDGYQNYYFYDLNGKLNFKTDKSNLSLSTYSSWDNWLIAEQWTREQKSKLKSSWGNRTASLRYARATGKRLFLQGLLTYNRYQQSLSQKLVDVSGAISPLLSQAFIQEWDAKLDADYQASRDWQFNFGLEGGLLRINPRSVSVSSGIDSTLLGAAMTDWVLRLAPYVENEIRLGERLQLTGGLRFAFFRVAGGQQYAYPEPRLSMDLRAGPYLFKAAYAHMHQPLHLLTANAVGISNNIWVSAKAGVRPQSVIHYSLGAERPIGKEWFASAEVYYKKYRRLVDPLPGVDFLQTDLDQWEINSGLDGLGRAGGLEVMLRHEGERLSGWLAYTWSTSEVRFDRINDGNWYFRKFDRRHDVSVTGAWKMSNHWEFLTTFVLNSGYRLTLPHSLYFDPISNFPVAVYEGRNNEKTPLYHRLDIAFRRHRVYPSGRQWTFNIGIYNVYARNNPYYMIAEPNLEYRQPPGYTEPKLAVGNRANIWSFFRFLPFVNYTFSL</sequence>
<dbReference type="GO" id="GO:0015344">
    <property type="term" value="F:siderophore uptake transmembrane transporter activity"/>
    <property type="evidence" value="ECO:0007669"/>
    <property type="project" value="TreeGrafter"/>
</dbReference>
<organism evidence="10 11">
    <name type="scientific">Flavilitoribacter nigricans (strain ATCC 23147 / DSM 23189 / NBRC 102662 / NCIMB 1420 / SS-2)</name>
    <name type="common">Lewinella nigricans</name>
    <dbReference type="NCBI Taxonomy" id="1122177"/>
    <lineage>
        <taxon>Bacteria</taxon>
        <taxon>Pseudomonadati</taxon>
        <taxon>Bacteroidota</taxon>
        <taxon>Saprospiria</taxon>
        <taxon>Saprospirales</taxon>
        <taxon>Lewinellaceae</taxon>
        <taxon>Flavilitoribacter</taxon>
    </lineage>
</organism>
<evidence type="ECO:0000313" key="10">
    <source>
        <dbReference type="EMBL" id="PHN04048.1"/>
    </source>
</evidence>
<protein>
    <recommendedName>
        <fullName evidence="9">TonB-dependent receptor plug domain-containing protein</fullName>
    </recommendedName>
</protein>
<evidence type="ECO:0000256" key="3">
    <source>
        <dbReference type="ARBA" id="ARBA00022452"/>
    </source>
</evidence>
<evidence type="ECO:0000256" key="4">
    <source>
        <dbReference type="ARBA" id="ARBA00022692"/>
    </source>
</evidence>
<keyword evidence="3" id="KW-1134">Transmembrane beta strand</keyword>
<dbReference type="InterPro" id="IPR037066">
    <property type="entry name" value="Plug_dom_sf"/>
</dbReference>
<evidence type="ECO:0000256" key="7">
    <source>
        <dbReference type="ARBA" id="ARBA00023237"/>
    </source>
</evidence>
<dbReference type="OrthoDB" id="9803050at2"/>
<evidence type="ECO:0000256" key="1">
    <source>
        <dbReference type="ARBA" id="ARBA00004571"/>
    </source>
</evidence>
<name>A0A2D0N6N1_FLAN2</name>
<evidence type="ECO:0000256" key="8">
    <source>
        <dbReference type="SAM" id="SignalP"/>
    </source>
</evidence>
<dbReference type="Proteomes" id="UP000223913">
    <property type="component" value="Unassembled WGS sequence"/>
</dbReference>
<dbReference type="GO" id="GO:0009279">
    <property type="term" value="C:cell outer membrane"/>
    <property type="evidence" value="ECO:0007669"/>
    <property type="project" value="UniProtKB-SubCell"/>
</dbReference>
<reference evidence="10 11" key="1">
    <citation type="submission" date="2017-10" db="EMBL/GenBank/DDBJ databases">
        <title>The draft genome sequence of Lewinella nigricans NBRC 102662.</title>
        <authorList>
            <person name="Wang K."/>
        </authorList>
    </citation>
    <scope>NUCLEOTIDE SEQUENCE [LARGE SCALE GENOMIC DNA]</scope>
    <source>
        <strain evidence="10 11">NBRC 102662</strain>
    </source>
</reference>
<dbReference type="SUPFAM" id="SSF49464">
    <property type="entry name" value="Carboxypeptidase regulatory domain-like"/>
    <property type="match status" value="1"/>
</dbReference>
<keyword evidence="7" id="KW-0998">Cell outer membrane</keyword>
<keyword evidence="2" id="KW-0813">Transport</keyword>
<dbReference type="PANTHER" id="PTHR30069">
    <property type="entry name" value="TONB-DEPENDENT OUTER MEMBRANE RECEPTOR"/>
    <property type="match status" value="1"/>
</dbReference>
<proteinExistence type="predicted"/>
<dbReference type="Gene3D" id="2.60.40.1120">
    <property type="entry name" value="Carboxypeptidase-like, regulatory domain"/>
    <property type="match status" value="1"/>
</dbReference>
<dbReference type="Gene3D" id="2.170.130.10">
    <property type="entry name" value="TonB-dependent receptor, plug domain"/>
    <property type="match status" value="1"/>
</dbReference>
<dbReference type="InterPro" id="IPR012910">
    <property type="entry name" value="Plug_dom"/>
</dbReference>
<dbReference type="InterPro" id="IPR008969">
    <property type="entry name" value="CarboxyPept-like_regulatory"/>
</dbReference>
<feature type="domain" description="TonB-dependent receptor plug" evidence="9">
    <location>
        <begin position="143"/>
        <end position="220"/>
    </location>
</feature>
<comment type="caution">
    <text evidence="10">The sequence shown here is derived from an EMBL/GenBank/DDBJ whole genome shotgun (WGS) entry which is preliminary data.</text>
</comment>
<feature type="signal peptide" evidence="8">
    <location>
        <begin position="1"/>
        <end position="23"/>
    </location>
</feature>
<keyword evidence="6" id="KW-0472">Membrane</keyword>
<keyword evidence="5 8" id="KW-0732">Signal</keyword>
<dbReference type="InterPro" id="IPR039426">
    <property type="entry name" value="TonB-dep_rcpt-like"/>
</dbReference>
<dbReference type="EMBL" id="PDUD01000027">
    <property type="protein sequence ID" value="PHN04048.1"/>
    <property type="molecule type" value="Genomic_DNA"/>
</dbReference>
<evidence type="ECO:0000256" key="6">
    <source>
        <dbReference type="ARBA" id="ARBA00023136"/>
    </source>
</evidence>
<gene>
    <name evidence="10" type="ORF">CRP01_22890</name>
</gene>
<feature type="chain" id="PRO_5012180815" description="TonB-dependent receptor plug domain-containing protein" evidence="8">
    <location>
        <begin position="24"/>
        <end position="775"/>
    </location>
</feature>
<dbReference type="InterPro" id="IPR036942">
    <property type="entry name" value="Beta-barrel_TonB_sf"/>
</dbReference>
<evidence type="ECO:0000256" key="5">
    <source>
        <dbReference type="ARBA" id="ARBA00022729"/>
    </source>
</evidence>
<dbReference type="PANTHER" id="PTHR30069:SF29">
    <property type="entry name" value="HEMOGLOBIN AND HEMOGLOBIN-HAPTOGLOBIN-BINDING PROTEIN 1-RELATED"/>
    <property type="match status" value="1"/>
</dbReference>
<dbReference type="AlphaFoldDB" id="A0A2D0N6N1"/>
<evidence type="ECO:0000313" key="11">
    <source>
        <dbReference type="Proteomes" id="UP000223913"/>
    </source>
</evidence>
<dbReference type="Pfam" id="PF07715">
    <property type="entry name" value="Plug"/>
    <property type="match status" value="1"/>
</dbReference>
<evidence type="ECO:0000256" key="2">
    <source>
        <dbReference type="ARBA" id="ARBA00022448"/>
    </source>
</evidence>
<evidence type="ECO:0000259" key="9">
    <source>
        <dbReference type="Pfam" id="PF07715"/>
    </source>
</evidence>
<dbReference type="GO" id="GO:0044718">
    <property type="term" value="P:siderophore transmembrane transport"/>
    <property type="evidence" value="ECO:0007669"/>
    <property type="project" value="TreeGrafter"/>
</dbReference>
<keyword evidence="4" id="KW-0812">Transmembrane</keyword>
<dbReference type="Pfam" id="PF13715">
    <property type="entry name" value="CarbopepD_reg_2"/>
    <property type="match status" value="1"/>
</dbReference>
<keyword evidence="11" id="KW-1185">Reference proteome</keyword>